<organism evidence="3 4">
    <name type="scientific">Clostridium neuense</name>
    <dbReference type="NCBI Taxonomy" id="1728934"/>
    <lineage>
        <taxon>Bacteria</taxon>
        <taxon>Bacillati</taxon>
        <taxon>Bacillota</taxon>
        <taxon>Clostridia</taxon>
        <taxon>Eubacteriales</taxon>
        <taxon>Clostridiaceae</taxon>
        <taxon>Clostridium</taxon>
    </lineage>
</organism>
<accession>A0ABW8TGR7</accession>
<dbReference type="Pfam" id="PF00534">
    <property type="entry name" value="Glycos_transf_1"/>
    <property type="match status" value="1"/>
</dbReference>
<dbReference type="InterPro" id="IPR001296">
    <property type="entry name" value="Glyco_trans_1"/>
</dbReference>
<dbReference type="Proteomes" id="UP001623592">
    <property type="component" value="Unassembled WGS sequence"/>
</dbReference>
<gene>
    <name evidence="3" type="ORF">ACJDT4_15000</name>
</gene>
<keyword evidence="3" id="KW-0808">Transferase</keyword>
<dbReference type="EC" id="2.4.-.-" evidence="3"/>
<name>A0ABW8TGR7_9CLOT</name>
<reference evidence="3 4" key="1">
    <citation type="submission" date="2024-11" db="EMBL/GenBank/DDBJ databases">
        <authorList>
            <person name="Heng Y.C."/>
            <person name="Lim A.C.H."/>
            <person name="Lee J.K.Y."/>
            <person name="Kittelmann S."/>
        </authorList>
    </citation>
    <scope>NUCLEOTIDE SEQUENCE [LARGE SCALE GENOMIC DNA]</scope>
    <source>
        <strain evidence="3 4">WILCCON 0114</strain>
    </source>
</reference>
<dbReference type="PANTHER" id="PTHR12526">
    <property type="entry name" value="GLYCOSYLTRANSFERASE"/>
    <property type="match status" value="1"/>
</dbReference>
<dbReference type="GO" id="GO:0016757">
    <property type="term" value="F:glycosyltransferase activity"/>
    <property type="evidence" value="ECO:0007669"/>
    <property type="project" value="UniProtKB-KW"/>
</dbReference>
<evidence type="ECO:0000313" key="3">
    <source>
        <dbReference type="EMBL" id="MFL0251724.1"/>
    </source>
</evidence>
<sequence>MKICYIANSASSHTVKWVNYFASLGNDVHVISHSNVPIKGAKVHYINYSLKNYPLMVHKVHKLIRNINPDVLHAHQVNTCGLYATSLKGYKTIVSAWGSDILVAPKKSFIMKKIVQYVLKHSYFITSDSHYMSEAIIKLGGNKSKILTFPMGVENDLLNFKHEYNFTNKEIHILSYRRLEKLYNIDIIIKGFSKALKKHQNLYLDIAANGSEFNNLNMLVKSLNIQDHVNFLGAFTRKDLGNMLINNDIFISIPSSDSTSVSLLESMGCGLFPVVSNLPSNLEWVTNYKNGIVLNSIDENNVYNSIDWCIKNYDFLPTASKTNMKIIREKALWENNSKIIENLYNKLCQ</sequence>
<feature type="domain" description="Glycosyl transferase family 1" evidence="1">
    <location>
        <begin position="162"/>
        <end position="313"/>
    </location>
</feature>
<dbReference type="CDD" id="cd03801">
    <property type="entry name" value="GT4_PimA-like"/>
    <property type="match status" value="1"/>
</dbReference>
<keyword evidence="4" id="KW-1185">Reference proteome</keyword>
<evidence type="ECO:0000313" key="4">
    <source>
        <dbReference type="Proteomes" id="UP001623592"/>
    </source>
</evidence>
<dbReference type="RefSeq" id="WP_406788375.1">
    <property type="nucleotide sequence ID" value="NZ_JBJIAA010000012.1"/>
</dbReference>
<dbReference type="InterPro" id="IPR028098">
    <property type="entry name" value="Glyco_trans_4-like_N"/>
</dbReference>
<dbReference type="SUPFAM" id="SSF53756">
    <property type="entry name" value="UDP-Glycosyltransferase/glycogen phosphorylase"/>
    <property type="match status" value="1"/>
</dbReference>
<dbReference type="PANTHER" id="PTHR12526:SF638">
    <property type="entry name" value="SPORE COAT PROTEIN SA"/>
    <property type="match status" value="1"/>
</dbReference>
<dbReference type="Gene3D" id="3.40.50.2000">
    <property type="entry name" value="Glycogen Phosphorylase B"/>
    <property type="match status" value="2"/>
</dbReference>
<evidence type="ECO:0000259" key="1">
    <source>
        <dbReference type="Pfam" id="PF00534"/>
    </source>
</evidence>
<evidence type="ECO:0000259" key="2">
    <source>
        <dbReference type="Pfam" id="PF13477"/>
    </source>
</evidence>
<comment type="caution">
    <text evidence="3">The sequence shown here is derived from an EMBL/GenBank/DDBJ whole genome shotgun (WGS) entry which is preliminary data.</text>
</comment>
<keyword evidence="3" id="KW-0328">Glycosyltransferase</keyword>
<protein>
    <submittedName>
        <fullName evidence="3">Glycosyltransferase family 4 protein</fullName>
        <ecNumber evidence="3">2.4.-.-</ecNumber>
    </submittedName>
</protein>
<proteinExistence type="predicted"/>
<dbReference type="Pfam" id="PF13477">
    <property type="entry name" value="Glyco_trans_4_2"/>
    <property type="match status" value="1"/>
</dbReference>
<dbReference type="EMBL" id="JBJIAA010000012">
    <property type="protein sequence ID" value="MFL0251724.1"/>
    <property type="molecule type" value="Genomic_DNA"/>
</dbReference>
<feature type="domain" description="Glycosyltransferase subfamily 4-like N-terminal" evidence="2">
    <location>
        <begin position="2"/>
        <end position="129"/>
    </location>
</feature>